<organism evidence="1 2">
    <name type="scientific">Jiangella anatolica</name>
    <dbReference type="NCBI Taxonomy" id="2670374"/>
    <lineage>
        <taxon>Bacteria</taxon>
        <taxon>Bacillati</taxon>
        <taxon>Actinomycetota</taxon>
        <taxon>Actinomycetes</taxon>
        <taxon>Jiangellales</taxon>
        <taxon>Jiangellaceae</taxon>
        <taxon>Jiangella</taxon>
    </lineage>
</organism>
<dbReference type="GO" id="GO:0008483">
    <property type="term" value="F:transaminase activity"/>
    <property type="evidence" value="ECO:0007669"/>
    <property type="project" value="UniProtKB-KW"/>
</dbReference>
<comment type="caution">
    <text evidence="1">The sequence shown here is derived from an EMBL/GenBank/DDBJ whole genome shotgun (WGS) entry which is preliminary data.</text>
</comment>
<keyword evidence="1" id="KW-0808">Transferase</keyword>
<dbReference type="Proteomes" id="UP000248764">
    <property type="component" value="Unassembled WGS sequence"/>
</dbReference>
<feature type="non-terminal residue" evidence="1">
    <location>
        <position position="47"/>
    </location>
</feature>
<dbReference type="AlphaFoldDB" id="A0A2W2AZ32"/>
<evidence type="ECO:0000313" key="1">
    <source>
        <dbReference type="EMBL" id="PZF80441.1"/>
    </source>
</evidence>
<dbReference type="EMBL" id="POTW01000088">
    <property type="protein sequence ID" value="PZF80441.1"/>
    <property type="molecule type" value="Genomic_DNA"/>
</dbReference>
<proteinExistence type="predicted"/>
<protein>
    <submittedName>
        <fullName evidence="1">Aminotransferase</fullName>
    </submittedName>
</protein>
<gene>
    <name evidence="1" type="ORF">C1I92_26180</name>
</gene>
<sequence length="47" mass="5328">MDLTEARDLFSPEPGWLNTASYGLPPAPAWEAMQAALDEWRHGRVSW</sequence>
<reference evidence="1 2" key="1">
    <citation type="submission" date="2018-01" db="EMBL/GenBank/DDBJ databases">
        <title>Draft genome sequence of Jiangella sp. GTF31.</title>
        <authorList>
            <person name="Sahin N."/>
            <person name="Ay H."/>
            <person name="Saygin H."/>
        </authorList>
    </citation>
    <scope>NUCLEOTIDE SEQUENCE [LARGE SCALE GENOMIC DNA]</scope>
    <source>
        <strain evidence="1 2">GTF31</strain>
    </source>
</reference>
<keyword evidence="1" id="KW-0032">Aminotransferase</keyword>
<evidence type="ECO:0000313" key="2">
    <source>
        <dbReference type="Proteomes" id="UP000248764"/>
    </source>
</evidence>
<name>A0A2W2AZ32_9ACTN</name>
<keyword evidence="2" id="KW-1185">Reference proteome</keyword>
<accession>A0A2W2AZ32</accession>